<dbReference type="Gene3D" id="3.40.50.200">
    <property type="entry name" value="Peptidase S8/S53 domain"/>
    <property type="match status" value="2"/>
</dbReference>
<keyword evidence="12" id="KW-1185">Reference proteome</keyword>
<dbReference type="InterPro" id="IPR037045">
    <property type="entry name" value="S8pro/Inhibitor_I9_sf"/>
</dbReference>
<dbReference type="GO" id="GO:0006508">
    <property type="term" value="P:proteolysis"/>
    <property type="evidence" value="ECO:0007669"/>
    <property type="project" value="UniProtKB-KW"/>
</dbReference>
<evidence type="ECO:0000256" key="1">
    <source>
        <dbReference type="ARBA" id="ARBA00011073"/>
    </source>
</evidence>
<sequence>MRQPSRWGRRTFTSVLAIGLAAGVTTVSGSLPATAAPAPVSEDNAPATEDVTPKDSPADTLGSHDAGLLAEAQAEHRPSVTVIIATDQGRTADVATRVKGLGGTIARQFDQVGYVLATVPTGKVLNTAKLPGVAGVDLDETVQVPKPDLTGDASAAKQGSPPSGPGASTPADNPYLPVGETGSVDFKRKHPSYDGRGVTIGIMDSGVDLAHPALQTTTTGERKIVDWVTATDPLVENDLTWRAMRTAVTGPTFTYQGATWTAPAGNWLINRFSESITAASEPAGDVNRDGDTTDVWGILYDPVSHDIRVDTNQNFDFTDDAVMRPYKEKFDIGWFGTDNPATPVAERMPFVVEYREDVDLTPAGLPGQVADFVNIGIPEGLHASHVAGIAAGNDLFGNRNFDGQAPGAKIVSARACSWGGGCTAAALTTGMVDLVVNRHVDVVNLSIGGLPALNDGSSAQSQLYQQLITKYGVQLFISAGNSGSGVNTVGDPSVSTDAVSVAASVSKETWLANYGSVTRKPLQLFPFSSRGPREDGGFKPNLSAPGSAISAVPTWEPVAGLDTVGYTLPNGYAMENGTSMAAPQATGGAALLLSAAKQNKLTVSPAQLRRAIYSTADTIPGEQAYEQGYGQLDVPASWKLLTKISDVRSYTASAPVCTPLAPYLSTPGVGTGIYNRCAASEGGFTAGQSRWVSLSLTRTSGPNRLVLHRLRWEGDDKAFLSTPVVALPLNKTVTIPVRVTAGRGVTSALLTVDDPATPAVDFEVLNTVVTGTEAKAPSYANTFSGAVDRNSTTSFFVTVPAGATSLQVDLGGIAAGSQTRWIAINPYGVPVEPTSSPYCYTNYSDPATCKPEERSYDNPLPGVWELEVESRRTSPLLSNPFALTAKVQGVTVEPATVTLPSVQVGAATPASWTVTNRFGPISIIPKGGPLGSSLTQRPSIAQGGVQDYTVVVPAGATRLTVAIGNAADPAADLDLYLYDANHVEKGRSADGDSEEAVTLNAPAPGTYTVEIQGYSVPAGTTEYDYQDTYYSPALGELSAPSTPVALGAGASATITGTVTVAAVPPAGRHLSGQVTFETDEGAVVGRGTVTIESVTG</sequence>
<protein>
    <submittedName>
        <fullName evidence="11">Serine protease</fullName>
    </submittedName>
</protein>
<evidence type="ECO:0000256" key="5">
    <source>
        <dbReference type="PROSITE-ProRule" id="PRU01240"/>
    </source>
</evidence>
<dbReference type="InterPro" id="IPR050131">
    <property type="entry name" value="Peptidase_S8_subtilisin-like"/>
</dbReference>
<dbReference type="InterPro" id="IPR036852">
    <property type="entry name" value="Peptidase_S8/S53_dom_sf"/>
</dbReference>
<dbReference type="PRINTS" id="PR00723">
    <property type="entry name" value="SUBTILISIN"/>
</dbReference>
<feature type="compositionally biased region" description="Low complexity" evidence="7">
    <location>
        <begin position="153"/>
        <end position="171"/>
    </location>
</feature>
<dbReference type="GO" id="GO:0008233">
    <property type="term" value="F:peptidase activity"/>
    <property type="evidence" value="ECO:0007669"/>
    <property type="project" value="UniProtKB-KW"/>
</dbReference>
<dbReference type="PROSITE" id="PS51892">
    <property type="entry name" value="SUBTILASE"/>
    <property type="match status" value="1"/>
</dbReference>
<feature type="active site" description="Charge relay system" evidence="5">
    <location>
        <position position="579"/>
    </location>
</feature>
<dbReference type="Pfam" id="PF04151">
    <property type="entry name" value="PPC"/>
    <property type="match status" value="1"/>
</dbReference>
<dbReference type="RefSeq" id="WP_189333852.1">
    <property type="nucleotide sequence ID" value="NZ_AP023356.1"/>
</dbReference>
<keyword evidence="8" id="KW-0732">Signal</keyword>
<dbReference type="PROSITE" id="PS00138">
    <property type="entry name" value="SUBTILASE_SER"/>
    <property type="match status" value="1"/>
</dbReference>
<keyword evidence="3 5" id="KW-0378">Hydrolase</keyword>
<evidence type="ECO:0000256" key="4">
    <source>
        <dbReference type="ARBA" id="ARBA00022825"/>
    </source>
</evidence>
<dbReference type="SUPFAM" id="SSF52743">
    <property type="entry name" value="Subtilisin-like"/>
    <property type="match status" value="1"/>
</dbReference>
<dbReference type="InterPro" id="IPR023827">
    <property type="entry name" value="Peptidase_S8_Asp-AS"/>
</dbReference>
<feature type="active site" description="Charge relay system" evidence="5">
    <location>
        <position position="382"/>
    </location>
</feature>
<proteinExistence type="inferred from homology"/>
<dbReference type="PANTHER" id="PTHR43806">
    <property type="entry name" value="PEPTIDASE S8"/>
    <property type="match status" value="1"/>
</dbReference>
<dbReference type="Pfam" id="PF00082">
    <property type="entry name" value="Peptidase_S8"/>
    <property type="match status" value="1"/>
</dbReference>
<dbReference type="InterPro" id="IPR000209">
    <property type="entry name" value="Peptidase_S8/S53_dom"/>
</dbReference>
<feature type="domain" description="Peptidase C-terminal archaeal/bacterial" evidence="10">
    <location>
        <begin position="945"/>
        <end position="1013"/>
    </location>
</feature>
<feature type="active site" description="Charge relay system" evidence="5">
    <location>
        <position position="204"/>
    </location>
</feature>
<dbReference type="Gene3D" id="3.30.70.80">
    <property type="entry name" value="Peptidase S8 propeptide/proteinase inhibitor I9"/>
    <property type="match status" value="1"/>
</dbReference>
<dbReference type="InterPro" id="IPR015500">
    <property type="entry name" value="Peptidase_S8_subtilisin-rel"/>
</dbReference>
<feature type="region of interest" description="Disordered" evidence="7">
    <location>
        <begin position="35"/>
        <end position="63"/>
    </location>
</feature>
<comment type="similarity">
    <text evidence="1 5 6">Belongs to the peptidase S8 family.</text>
</comment>
<evidence type="ECO:0000259" key="10">
    <source>
        <dbReference type="Pfam" id="PF04151"/>
    </source>
</evidence>
<organism evidence="11 12">
    <name type="scientific">Actinoplanes ianthinogenes</name>
    <dbReference type="NCBI Taxonomy" id="122358"/>
    <lineage>
        <taxon>Bacteria</taxon>
        <taxon>Bacillati</taxon>
        <taxon>Actinomycetota</taxon>
        <taxon>Actinomycetes</taxon>
        <taxon>Micromonosporales</taxon>
        <taxon>Micromonosporaceae</taxon>
        <taxon>Actinoplanes</taxon>
    </lineage>
</organism>
<dbReference type="InterPro" id="IPR023828">
    <property type="entry name" value="Peptidase_S8_Ser-AS"/>
</dbReference>
<evidence type="ECO:0000256" key="8">
    <source>
        <dbReference type="SAM" id="SignalP"/>
    </source>
</evidence>
<evidence type="ECO:0000256" key="7">
    <source>
        <dbReference type="SAM" id="MobiDB-lite"/>
    </source>
</evidence>
<evidence type="ECO:0000313" key="11">
    <source>
        <dbReference type="EMBL" id="BCJ46352.1"/>
    </source>
</evidence>
<evidence type="ECO:0000256" key="3">
    <source>
        <dbReference type="ARBA" id="ARBA00022801"/>
    </source>
</evidence>
<accession>A0ABM7M3V9</accession>
<reference evidence="11 12" key="1">
    <citation type="submission" date="2020-08" db="EMBL/GenBank/DDBJ databases">
        <title>Whole genome shotgun sequence of Actinoplanes ianthinogenes NBRC 13996.</title>
        <authorList>
            <person name="Komaki H."/>
            <person name="Tamura T."/>
        </authorList>
    </citation>
    <scope>NUCLEOTIDE SEQUENCE [LARGE SCALE GENOMIC DNA]</scope>
    <source>
        <strain evidence="11 12">NBRC 13996</strain>
    </source>
</reference>
<evidence type="ECO:0000259" key="9">
    <source>
        <dbReference type="Pfam" id="PF00082"/>
    </source>
</evidence>
<dbReference type="InterPro" id="IPR006311">
    <property type="entry name" value="TAT_signal"/>
</dbReference>
<feature type="chain" id="PRO_5046649779" evidence="8">
    <location>
        <begin position="36"/>
        <end position="1096"/>
    </location>
</feature>
<name>A0ABM7M3V9_9ACTN</name>
<dbReference type="EMBL" id="AP023356">
    <property type="protein sequence ID" value="BCJ46352.1"/>
    <property type="molecule type" value="Genomic_DNA"/>
</dbReference>
<dbReference type="InterPro" id="IPR007280">
    <property type="entry name" value="Peptidase_C_arc/bac"/>
</dbReference>
<feature type="region of interest" description="Disordered" evidence="7">
    <location>
        <begin position="144"/>
        <end position="190"/>
    </location>
</feature>
<dbReference type="Gene3D" id="2.60.120.380">
    <property type="match status" value="1"/>
</dbReference>
<evidence type="ECO:0000256" key="6">
    <source>
        <dbReference type="RuleBase" id="RU003355"/>
    </source>
</evidence>
<evidence type="ECO:0000313" key="12">
    <source>
        <dbReference type="Proteomes" id="UP000676967"/>
    </source>
</evidence>
<gene>
    <name evidence="11" type="ORF">Aiant_70090</name>
</gene>
<keyword evidence="4 5" id="KW-0720">Serine protease</keyword>
<dbReference type="PROSITE" id="PS51318">
    <property type="entry name" value="TAT"/>
    <property type="match status" value="1"/>
</dbReference>
<feature type="domain" description="Peptidase S8/S53" evidence="9">
    <location>
        <begin position="195"/>
        <end position="630"/>
    </location>
</feature>
<dbReference type="PANTHER" id="PTHR43806:SF11">
    <property type="entry name" value="CEREVISIN-RELATED"/>
    <property type="match status" value="1"/>
</dbReference>
<feature type="signal peptide" evidence="8">
    <location>
        <begin position="1"/>
        <end position="35"/>
    </location>
</feature>
<keyword evidence="2 5" id="KW-0645">Protease</keyword>
<dbReference type="Proteomes" id="UP000676967">
    <property type="component" value="Chromosome"/>
</dbReference>
<evidence type="ECO:0000256" key="2">
    <source>
        <dbReference type="ARBA" id="ARBA00022670"/>
    </source>
</evidence>
<dbReference type="PROSITE" id="PS00136">
    <property type="entry name" value="SUBTILASE_ASP"/>
    <property type="match status" value="1"/>
</dbReference>